<evidence type="ECO:0000313" key="2">
    <source>
        <dbReference type="Proteomes" id="UP000265520"/>
    </source>
</evidence>
<name>A0A392T1S6_9FABA</name>
<reference evidence="1 2" key="1">
    <citation type="journal article" date="2018" name="Front. Plant Sci.">
        <title>Red Clover (Trifolium pratense) and Zigzag Clover (T. medium) - A Picture of Genomic Similarities and Differences.</title>
        <authorList>
            <person name="Dluhosova J."/>
            <person name="Istvanek J."/>
            <person name="Nedelnik J."/>
            <person name="Repkova J."/>
        </authorList>
    </citation>
    <scope>NUCLEOTIDE SEQUENCE [LARGE SCALE GENOMIC DNA]</scope>
    <source>
        <strain evidence="2">cv. 10/8</strain>
        <tissue evidence="1">Leaf</tissue>
    </source>
</reference>
<sequence length="18" mass="2088">DWDGGERRDCHNKTAAEQ</sequence>
<accession>A0A392T1S6</accession>
<organism evidence="1 2">
    <name type="scientific">Trifolium medium</name>
    <dbReference type="NCBI Taxonomy" id="97028"/>
    <lineage>
        <taxon>Eukaryota</taxon>
        <taxon>Viridiplantae</taxon>
        <taxon>Streptophyta</taxon>
        <taxon>Embryophyta</taxon>
        <taxon>Tracheophyta</taxon>
        <taxon>Spermatophyta</taxon>
        <taxon>Magnoliopsida</taxon>
        <taxon>eudicotyledons</taxon>
        <taxon>Gunneridae</taxon>
        <taxon>Pentapetalae</taxon>
        <taxon>rosids</taxon>
        <taxon>fabids</taxon>
        <taxon>Fabales</taxon>
        <taxon>Fabaceae</taxon>
        <taxon>Papilionoideae</taxon>
        <taxon>50 kb inversion clade</taxon>
        <taxon>NPAAA clade</taxon>
        <taxon>Hologalegina</taxon>
        <taxon>IRL clade</taxon>
        <taxon>Trifolieae</taxon>
        <taxon>Trifolium</taxon>
    </lineage>
</organism>
<feature type="non-terminal residue" evidence="1">
    <location>
        <position position="1"/>
    </location>
</feature>
<evidence type="ECO:0000313" key="1">
    <source>
        <dbReference type="EMBL" id="MCI54110.1"/>
    </source>
</evidence>
<keyword evidence="2" id="KW-1185">Reference proteome</keyword>
<dbReference type="Proteomes" id="UP000265520">
    <property type="component" value="Unassembled WGS sequence"/>
</dbReference>
<comment type="caution">
    <text evidence="1">The sequence shown here is derived from an EMBL/GenBank/DDBJ whole genome shotgun (WGS) entry which is preliminary data.</text>
</comment>
<protein>
    <submittedName>
        <fullName evidence="1">Uncharacterized protein</fullName>
    </submittedName>
</protein>
<proteinExistence type="predicted"/>
<dbReference type="EMBL" id="LXQA010474409">
    <property type="protein sequence ID" value="MCI54110.1"/>
    <property type="molecule type" value="Genomic_DNA"/>
</dbReference>
<dbReference type="AlphaFoldDB" id="A0A392T1S6"/>